<evidence type="ECO:0000313" key="2">
    <source>
        <dbReference type="EMBL" id="KAG9186604.1"/>
    </source>
</evidence>
<dbReference type="Proteomes" id="UP001199106">
    <property type="component" value="Unassembled WGS sequence"/>
</dbReference>
<feature type="compositionally biased region" description="Basic residues" evidence="1">
    <location>
        <begin position="85"/>
        <end position="107"/>
    </location>
</feature>
<reference evidence="2" key="1">
    <citation type="submission" date="2021-07" db="EMBL/GenBank/DDBJ databases">
        <title>Genome Resource of American Ginseng Black Spot Pathogen Alternaria panax.</title>
        <authorList>
            <person name="Qiu C."/>
            <person name="Wang W."/>
            <person name="Liu Z."/>
        </authorList>
    </citation>
    <scope>NUCLEOTIDE SEQUENCE</scope>
    <source>
        <strain evidence="2">BNCC115425</strain>
    </source>
</reference>
<evidence type="ECO:0000256" key="1">
    <source>
        <dbReference type="SAM" id="MobiDB-lite"/>
    </source>
</evidence>
<dbReference type="InterPro" id="IPR036910">
    <property type="entry name" value="HMG_box_dom_sf"/>
</dbReference>
<evidence type="ECO:0000313" key="3">
    <source>
        <dbReference type="Proteomes" id="UP001199106"/>
    </source>
</evidence>
<dbReference type="SUPFAM" id="SSF47095">
    <property type="entry name" value="HMG-box"/>
    <property type="match status" value="2"/>
</dbReference>
<name>A0AAD4FFI9_9PLEO</name>
<comment type="caution">
    <text evidence="2">The sequence shown here is derived from an EMBL/GenBank/DDBJ whole genome shotgun (WGS) entry which is preliminary data.</text>
</comment>
<sequence length="291" mass="32160">MPQAARFLRRALLARNAAQAPAHSRAFASLVYTRRSYATTTRATKPTATVKKAVKTAAAKKPAPKKTVTTATKAAPKKPAATKAAARRKAKKPAAKKKAAPKKKPAKKVLTDEEKLQLRVRKLRQVALREPVSYRSVTALNVFVAENASGKGSGVHNVADIQKQFKNLTPAEREHWNHVAKERSVARRAEHQAFLNNYTPDQIRIANNARAMIRKLLKDKLKGTPSHTSKLIDERAVPRKPSAYTTFVKDRYASGDFRNIAPSDSLKLIANEWKALSTAEKQKYQDALTAA</sequence>
<gene>
    <name evidence="2" type="ORF">G6011_09712</name>
</gene>
<feature type="compositionally biased region" description="Low complexity" evidence="1">
    <location>
        <begin position="55"/>
        <end position="84"/>
    </location>
</feature>
<feature type="region of interest" description="Disordered" evidence="1">
    <location>
        <begin position="55"/>
        <end position="110"/>
    </location>
</feature>
<evidence type="ECO:0008006" key="4">
    <source>
        <dbReference type="Google" id="ProtNLM"/>
    </source>
</evidence>
<organism evidence="2 3">
    <name type="scientific">Alternaria panax</name>
    <dbReference type="NCBI Taxonomy" id="48097"/>
    <lineage>
        <taxon>Eukaryota</taxon>
        <taxon>Fungi</taxon>
        <taxon>Dikarya</taxon>
        <taxon>Ascomycota</taxon>
        <taxon>Pezizomycotina</taxon>
        <taxon>Dothideomycetes</taxon>
        <taxon>Pleosporomycetidae</taxon>
        <taxon>Pleosporales</taxon>
        <taxon>Pleosporineae</taxon>
        <taxon>Pleosporaceae</taxon>
        <taxon>Alternaria</taxon>
        <taxon>Alternaria sect. Panax</taxon>
    </lineage>
</organism>
<accession>A0AAD4FFI9</accession>
<protein>
    <recommendedName>
        <fullName evidence="4">HMG box domain-containing protein</fullName>
    </recommendedName>
</protein>
<dbReference type="AlphaFoldDB" id="A0AAD4FFI9"/>
<proteinExistence type="predicted"/>
<dbReference type="EMBL" id="JAANER010000008">
    <property type="protein sequence ID" value="KAG9186604.1"/>
    <property type="molecule type" value="Genomic_DNA"/>
</dbReference>
<keyword evidence="3" id="KW-1185">Reference proteome</keyword>
<dbReference type="Gene3D" id="1.10.30.10">
    <property type="entry name" value="High mobility group box domain"/>
    <property type="match status" value="1"/>
</dbReference>